<evidence type="ECO:0000256" key="2">
    <source>
        <dbReference type="ARBA" id="ARBA00022801"/>
    </source>
</evidence>
<comment type="cofactor">
    <cofactor evidence="1">
        <name>Mg(2+)</name>
        <dbReference type="ChEBI" id="CHEBI:18420"/>
    </cofactor>
</comment>
<gene>
    <name evidence="4" type="ORF">IX53_04650</name>
</gene>
<dbReference type="STRING" id="1330330.IX53_04650"/>
<dbReference type="PATRIC" id="fig|1330330.3.peg.935"/>
<keyword evidence="2" id="KW-0378">Hydrolase</keyword>
<dbReference type="PROSITE" id="PS51462">
    <property type="entry name" value="NUDIX"/>
    <property type="match status" value="1"/>
</dbReference>
<dbReference type="SUPFAM" id="SSF55811">
    <property type="entry name" value="Nudix"/>
    <property type="match status" value="1"/>
</dbReference>
<protein>
    <submittedName>
        <fullName evidence="4">ADP-ribose pyrophosphatase</fullName>
    </submittedName>
</protein>
<proteinExistence type="predicted"/>
<dbReference type="EMBL" id="CP011232">
    <property type="protein sequence ID" value="AKI97219.1"/>
    <property type="molecule type" value="Genomic_DNA"/>
</dbReference>
<dbReference type="OrthoDB" id="9806150at2"/>
<evidence type="ECO:0000313" key="5">
    <source>
        <dbReference type="Proteomes" id="UP000035159"/>
    </source>
</evidence>
<evidence type="ECO:0000313" key="4">
    <source>
        <dbReference type="EMBL" id="AKI97219.1"/>
    </source>
</evidence>
<evidence type="ECO:0000259" key="3">
    <source>
        <dbReference type="PROSITE" id="PS51462"/>
    </source>
</evidence>
<dbReference type="Gene3D" id="3.90.79.10">
    <property type="entry name" value="Nucleoside Triphosphate Pyrophosphohydrolase"/>
    <property type="match status" value="1"/>
</dbReference>
<dbReference type="GO" id="GO:0005829">
    <property type="term" value="C:cytosol"/>
    <property type="evidence" value="ECO:0007669"/>
    <property type="project" value="TreeGrafter"/>
</dbReference>
<dbReference type="PROSITE" id="PS00893">
    <property type="entry name" value="NUDIX_BOX"/>
    <property type="match status" value="1"/>
</dbReference>
<dbReference type="FunFam" id="3.90.79.10:FF:000024">
    <property type="entry name" value="ADP-ribose pyrophosphatase"/>
    <property type="match status" value="1"/>
</dbReference>
<dbReference type="InterPro" id="IPR020084">
    <property type="entry name" value="NUDIX_hydrolase_CS"/>
</dbReference>
<dbReference type="RefSeq" id="WP_047754353.1">
    <property type="nucleotide sequence ID" value="NZ_CAJUHA010000008.1"/>
</dbReference>
<dbReference type="PANTHER" id="PTHR11839:SF18">
    <property type="entry name" value="NUDIX HYDROLASE DOMAIN-CONTAINING PROTEIN"/>
    <property type="match status" value="1"/>
</dbReference>
<dbReference type="GO" id="GO:0019693">
    <property type="term" value="P:ribose phosphate metabolic process"/>
    <property type="evidence" value="ECO:0007669"/>
    <property type="project" value="TreeGrafter"/>
</dbReference>
<dbReference type="Proteomes" id="UP000035159">
    <property type="component" value="Chromosome"/>
</dbReference>
<dbReference type="Pfam" id="PF00293">
    <property type="entry name" value="NUDIX"/>
    <property type="match status" value="1"/>
</dbReference>
<organism evidence="4 5">
    <name type="scientific">Kosmotoga pacifica</name>
    <dbReference type="NCBI Taxonomy" id="1330330"/>
    <lineage>
        <taxon>Bacteria</taxon>
        <taxon>Thermotogati</taxon>
        <taxon>Thermotogota</taxon>
        <taxon>Thermotogae</taxon>
        <taxon>Kosmotogales</taxon>
        <taxon>Kosmotogaceae</taxon>
        <taxon>Kosmotoga</taxon>
    </lineage>
</organism>
<dbReference type="GO" id="GO:0016787">
    <property type="term" value="F:hydrolase activity"/>
    <property type="evidence" value="ECO:0007669"/>
    <property type="project" value="UniProtKB-KW"/>
</dbReference>
<dbReference type="GO" id="GO:0006753">
    <property type="term" value="P:nucleoside phosphate metabolic process"/>
    <property type="evidence" value="ECO:0007669"/>
    <property type="project" value="TreeGrafter"/>
</dbReference>
<reference evidence="4 5" key="1">
    <citation type="submission" date="2015-04" db="EMBL/GenBank/DDBJ databases">
        <title>Complete Genome Sequence of Kosmotoga pacifica SLHLJ1.</title>
        <authorList>
            <person name="Jiang L.J."/>
            <person name="Shao Z.Z."/>
            <person name="Jebbar M."/>
        </authorList>
    </citation>
    <scope>NUCLEOTIDE SEQUENCE [LARGE SCALE GENOMIC DNA]</scope>
    <source>
        <strain evidence="4 5">SLHLJ1</strain>
    </source>
</reference>
<evidence type="ECO:0000256" key="1">
    <source>
        <dbReference type="ARBA" id="ARBA00001946"/>
    </source>
</evidence>
<feature type="domain" description="Nudix hydrolase" evidence="3">
    <location>
        <begin position="37"/>
        <end position="164"/>
    </location>
</feature>
<dbReference type="PANTHER" id="PTHR11839">
    <property type="entry name" value="UDP/ADP-SUGAR PYROPHOSPHATASE"/>
    <property type="match status" value="1"/>
</dbReference>
<dbReference type="InterPro" id="IPR015797">
    <property type="entry name" value="NUDIX_hydrolase-like_dom_sf"/>
</dbReference>
<keyword evidence="5" id="KW-1185">Reference proteome</keyword>
<accession>A0A0G2ZCE4</accession>
<dbReference type="InterPro" id="IPR000086">
    <property type="entry name" value="NUDIX_hydrolase_dom"/>
</dbReference>
<dbReference type="AlphaFoldDB" id="A0A0G2ZCE4"/>
<dbReference type="KEGG" id="kpf:IX53_04650"/>
<sequence length="179" mass="20210">MEKSLKCENIFNGNIIKVERHRVELQDGSESYREVVRHKGAVAVVPVFEDKVVLVKQFRFPVNEELLEIPAGKLEEGEDPYDCAIRELKEETGFVAQEIQKIGELYTSPGFSDEKIHIFLARVVPYGEPEPDFGEFIEKVELPFQDIVKLIISGKILDGKTVAGILLSEKYLSGGEEND</sequence>
<name>A0A0G2ZCE4_9BACT</name>